<dbReference type="Pfam" id="PF04095">
    <property type="entry name" value="NAPRTase"/>
    <property type="match status" value="1"/>
</dbReference>
<keyword evidence="7 9" id="KW-0808">Transferase</keyword>
<dbReference type="SUPFAM" id="SSF51690">
    <property type="entry name" value="Nicotinate/Quinolinate PRTase C-terminal domain-like"/>
    <property type="match status" value="1"/>
</dbReference>
<keyword evidence="14" id="KW-1185">Reference proteome</keyword>
<dbReference type="Proteomes" id="UP000242219">
    <property type="component" value="Unassembled WGS sequence"/>
</dbReference>
<dbReference type="InterPro" id="IPR041619">
    <property type="entry name" value="NAPRTase_C"/>
</dbReference>
<dbReference type="PANTHER" id="PTHR11098">
    <property type="entry name" value="NICOTINATE PHOSPHORIBOSYLTRANSFERASE"/>
    <property type="match status" value="1"/>
</dbReference>
<dbReference type="InterPro" id="IPR013785">
    <property type="entry name" value="Aldolase_TIM"/>
</dbReference>
<feature type="domain" description="Nicotinate/nicotinamide phosphoribosyltransferase" evidence="10">
    <location>
        <begin position="163"/>
        <end position="323"/>
    </location>
</feature>
<dbReference type="Gene3D" id="3.20.20.70">
    <property type="entry name" value="Aldolase class I"/>
    <property type="match status" value="1"/>
</dbReference>
<evidence type="ECO:0000313" key="13">
    <source>
        <dbReference type="EMBL" id="OQD45769.1"/>
    </source>
</evidence>
<protein>
    <recommendedName>
        <fullName evidence="3 9">Nicotinate phosphoribosyltransferase</fullName>
        <ecNumber evidence="3 9">6.3.4.21</ecNumber>
    </recommendedName>
</protein>
<dbReference type="AlphaFoldDB" id="A0A1V6M040"/>
<comment type="similarity">
    <text evidence="2 9">Belongs to the NAPRTase family.</text>
</comment>
<evidence type="ECO:0000256" key="5">
    <source>
        <dbReference type="ARBA" id="ARBA00022598"/>
    </source>
</evidence>
<proteinExistence type="inferred from homology"/>
<accession>A0A1V6M040</accession>
<dbReference type="RefSeq" id="WP_070067092.1">
    <property type="nucleotide sequence ID" value="NZ_MJUW02000075.1"/>
</dbReference>
<name>A0A1V6M040_9BACT</name>
<comment type="function">
    <text evidence="9">Catalyzes the first step in the biosynthesis of NAD from nicotinic acid, the ATP-dependent synthesis of beta-nicotinate D-ribonucleotide from nicotinate and 5-phospho-D-ribose 1-phosphate.</text>
</comment>
<evidence type="ECO:0000259" key="11">
    <source>
        <dbReference type="Pfam" id="PF17767"/>
    </source>
</evidence>
<dbReference type="EMBL" id="MJUW02000075">
    <property type="protein sequence ID" value="OQD45769.1"/>
    <property type="molecule type" value="Genomic_DNA"/>
</dbReference>
<evidence type="ECO:0000256" key="4">
    <source>
        <dbReference type="ARBA" id="ARBA00022553"/>
    </source>
</evidence>
<dbReference type="GO" id="GO:0005829">
    <property type="term" value="C:cytosol"/>
    <property type="evidence" value="ECO:0007669"/>
    <property type="project" value="TreeGrafter"/>
</dbReference>
<dbReference type="FunFam" id="3.20.20.70:FF:000076">
    <property type="entry name" value="Nicotinate phosphoribosyltransferase"/>
    <property type="match status" value="1"/>
</dbReference>
<evidence type="ECO:0000259" key="12">
    <source>
        <dbReference type="Pfam" id="PF17956"/>
    </source>
</evidence>
<organism evidence="13 14">
    <name type="scientific">Candidatus Brocadia sapporoensis</name>
    <dbReference type="NCBI Taxonomy" id="392547"/>
    <lineage>
        <taxon>Bacteria</taxon>
        <taxon>Pseudomonadati</taxon>
        <taxon>Planctomycetota</taxon>
        <taxon>Candidatus Brocadiia</taxon>
        <taxon>Candidatus Brocadiales</taxon>
        <taxon>Candidatus Brocadiaceae</taxon>
        <taxon>Candidatus Brocadia</taxon>
    </lineage>
</organism>
<dbReference type="Pfam" id="PF17956">
    <property type="entry name" value="NAPRTase_C"/>
    <property type="match status" value="1"/>
</dbReference>
<evidence type="ECO:0000256" key="1">
    <source>
        <dbReference type="ARBA" id="ARBA00004952"/>
    </source>
</evidence>
<dbReference type="CDD" id="cd01570">
    <property type="entry name" value="NAPRTase_A"/>
    <property type="match status" value="1"/>
</dbReference>
<dbReference type="NCBIfam" id="NF006695">
    <property type="entry name" value="PRK09243.1-2"/>
    <property type="match status" value="1"/>
</dbReference>
<dbReference type="InterPro" id="IPR040727">
    <property type="entry name" value="NAPRTase_N"/>
</dbReference>
<dbReference type="NCBIfam" id="NF009131">
    <property type="entry name" value="PRK12484.1"/>
    <property type="match status" value="1"/>
</dbReference>
<dbReference type="PANTHER" id="PTHR11098:SF1">
    <property type="entry name" value="NICOTINATE PHOSPHORIBOSYLTRANSFERASE"/>
    <property type="match status" value="1"/>
</dbReference>
<comment type="caution">
    <text evidence="13">The sequence shown here is derived from an EMBL/GenBank/DDBJ whole genome shotgun (WGS) entry which is preliminary data.</text>
</comment>
<evidence type="ECO:0000256" key="8">
    <source>
        <dbReference type="ARBA" id="ARBA00048668"/>
    </source>
</evidence>
<dbReference type="InterPro" id="IPR007229">
    <property type="entry name" value="Nic_PRibTrfase-Fam"/>
</dbReference>
<dbReference type="GO" id="GO:0034355">
    <property type="term" value="P:NAD+ biosynthetic process via the salvage pathway"/>
    <property type="evidence" value="ECO:0007669"/>
    <property type="project" value="TreeGrafter"/>
</dbReference>
<dbReference type="NCBIfam" id="NF006696">
    <property type="entry name" value="PRK09243.1-3"/>
    <property type="match status" value="1"/>
</dbReference>
<comment type="pathway">
    <text evidence="1 9">Cofactor biosynthesis; NAD(+) biosynthesis; nicotinate D-ribonucleotide from nicotinate: step 1/1.</text>
</comment>
<dbReference type="GO" id="GO:0047280">
    <property type="term" value="F:nicotinamide phosphoribosyltransferase activity"/>
    <property type="evidence" value="ECO:0007669"/>
    <property type="project" value="UniProtKB-ARBA"/>
</dbReference>
<dbReference type="Gene3D" id="3.20.140.10">
    <property type="entry name" value="nicotinate phosphoribosyltransferase"/>
    <property type="match status" value="2"/>
</dbReference>
<comment type="PTM">
    <text evidence="9">Transiently phosphorylated on a His residue during the reaction cycle. Phosphorylation strongly increases the affinity for substrates and increases the rate of nicotinate D-ribonucleotide production. Dephosphorylation regenerates the low-affinity form of the enzyme, leading to product release.</text>
</comment>
<reference evidence="13 14" key="1">
    <citation type="journal article" date="2016" name="Genome Announc.">
        <title>Draft Genome Sequence of the Anaerobic Ammonium-Oxidizing Bacterium 'Candidatus Brocadia sp. 40'.</title>
        <authorList>
            <person name="Ali M."/>
            <person name="Haroon M.F."/>
            <person name="Narita Y."/>
            <person name="Zhang L."/>
            <person name="Rangel Shaw D."/>
            <person name="Okabe S."/>
            <person name="Saikaly P.E."/>
        </authorList>
    </citation>
    <scope>NUCLEOTIDE SEQUENCE [LARGE SCALE GENOMIC DNA]</scope>
    <source>
        <strain evidence="13 14">40</strain>
    </source>
</reference>
<evidence type="ECO:0000256" key="2">
    <source>
        <dbReference type="ARBA" id="ARBA00010897"/>
    </source>
</evidence>
<evidence type="ECO:0000256" key="7">
    <source>
        <dbReference type="ARBA" id="ARBA00022679"/>
    </source>
</evidence>
<feature type="domain" description="Nicotinate phosphoribosyltransferase N-terminal" evidence="11">
    <location>
        <begin position="16"/>
        <end position="142"/>
    </location>
</feature>
<evidence type="ECO:0000256" key="6">
    <source>
        <dbReference type="ARBA" id="ARBA00022642"/>
    </source>
</evidence>
<sequence length="470" mass="52374">MAVPKSLFLPENSLGLVTDLYQLTMAAGYFEQRMDDTATFELSIRHLPKNRSYLVTAGLEQVLHYLTHIAFSPEAIQFLQQLPIFNQVSQKFFEYLKNFTFSGNLYAMPEGTLAFANEPILRVTAPLIEAQIAEAYLLSLINFQTSIATKASRVVSAAQGHEVVDFGTRRAHGPQAGILAARSCYIGGCKGTSNVFAAYELDIPAVGTIAHSWVMAFENEQDSFRKFHEIFPDNTTLLIDTYDTLIGARHAATIGKKLKGVRIDSGDLLELSKEVRRILDNEGLQHVKIVASGDLNEDHIDNLLKDGAPIDSFGVGTEMVTSKDAPALGGIYKLVEQEHNGKVIPKMKFSEDKLTYPCKKQVYRTLDKTGNFVNDVIGLEDENLQGKPLLMPVIKNGKTCYNIPTIHEIQITATHNLAHLPERFKRLREAEIYPVTKSQGLEAKRHETENIIKDVNVSKRNVFTNKASAY</sequence>
<comment type="catalytic activity">
    <reaction evidence="8 9">
        <text>5-phospho-alpha-D-ribose 1-diphosphate + nicotinate + ATP + H2O = nicotinate beta-D-ribonucleotide + ADP + phosphate + diphosphate</text>
        <dbReference type="Rhea" id="RHEA:36163"/>
        <dbReference type="ChEBI" id="CHEBI:15377"/>
        <dbReference type="ChEBI" id="CHEBI:30616"/>
        <dbReference type="ChEBI" id="CHEBI:32544"/>
        <dbReference type="ChEBI" id="CHEBI:33019"/>
        <dbReference type="ChEBI" id="CHEBI:43474"/>
        <dbReference type="ChEBI" id="CHEBI:57502"/>
        <dbReference type="ChEBI" id="CHEBI:58017"/>
        <dbReference type="ChEBI" id="CHEBI:456216"/>
        <dbReference type="EC" id="6.3.4.21"/>
    </reaction>
</comment>
<keyword evidence="13" id="KW-0328">Glycosyltransferase</keyword>
<dbReference type="NCBIfam" id="TIGR01513">
    <property type="entry name" value="NAPRTase_put"/>
    <property type="match status" value="1"/>
</dbReference>
<evidence type="ECO:0000313" key="14">
    <source>
        <dbReference type="Proteomes" id="UP000242219"/>
    </source>
</evidence>
<keyword evidence="4" id="KW-0597">Phosphoprotein</keyword>
<evidence type="ECO:0000256" key="3">
    <source>
        <dbReference type="ARBA" id="ARBA00013236"/>
    </source>
</evidence>
<keyword evidence="6 9" id="KW-0662">Pyridine nucleotide biosynthesis</keyword>
<dbReference type="UniPathway" id="UPA00253">
    <property type="reaction ID" value="UER00457"/>
</dbReference>
<evidence type="ECO:0000256" key="9">
    <source>
        <dbReference type="RuleBase" id="RU365100"/>
    </source>
</evidence>
<evidence type="ECO:0000259" key="10">
    <source>
        <dbReference type="Pfam" id="PF04095"/>
    </source>
</evidence>
<keyword evidence="5 9" id="KW-0436">Ligase</keyword>
<dbReference type="Pfam" id="PF17767">
    <property type="entry name" value="NAPRTase_N"/>
    <property type="match status" value="1"/>
</dbReference>
<dbReference type="InterPro" id="IPR041525">
    <property type="entry name" value="N/Namide_PRibTrfase"/>
</dbReference>
<feature type="domain" description="Nicotinate phosphoribosyltransferase C-terminal" evidence="12">
    <location>
        <begin position="387"/>
        <end position="441"/>
    </location>
</feature>
<dbReference type="EC" id="6.3.4.21" evidence="3 9"/>
<dbReference type="InterPro" id="IPR036068">
    <property type="entry name" value="Nicotinate_pribotase-like_C"/>
</dbReference>
<dbReference type="GO" id="GO:0004516">
    <property type="term" value="F:nicotinate phosphoribosyltransferase activity"/>
    <property type="evidence" value="ECO:0007669"/>
    <property type="project" value="UniProtKB-UniRule"/>
</dbReference>
<dbReference type="PIRSF" id="PIRSF000484">
    <property type="entry name" value="NAPRT"/>
    <property type="match status" value="1"/>
</dbReference>
<dbReference type="InterPro" id="IPR006405">
    <property type="entry name" value="Nic_PRibTrfase_pncB"/>
</dbReference>
<gene>
    <name evidence="13" type="ORF">BIY37_06805</name>
</gene>
<dbReference type="SUPFAM" id="SSF54675">
    <property type="entry name" value="Nicotinate/Quinolinate PRTase N-terminal domain-like"/>
    <property type="match status" value="1"/>
</dbReference>